<dbReference type="Proteomes" id="UP000663848">
    <property type="component" value="Unassembled WGS sequence"/>
</dbReference>
<sequence>AKKKVEERQIEYWDELSLEIEQAIKQHDPATAYRMIRRLKGGKAKIEEMPIHDKQGNLLINGHERLRRWSEHFCELLNVPSTVDPSIMQRISIPQLSTEEQNRQDKPPSLLEVEEAIRRMKSGRAPGMDGLSVDVIKAGGRALSTRLHTVFVEIWEEEQTIEDWSTVIIIRLFKNKGDKRDCEALGNSNYGATSWLPVE</sequence>
<dbReference type="AlphaFoldDB" id="A0A821YVH7"/>
<evidence type="ECO:0008006" key="3">
    <source>
        <dbReference type="Google" id="ProtNLM"/>
    </source>
</evidence>
<organism evidence="1 2">
    <name type="scientific">Rotaria socialis</name>
    <dbReference type="NCBI Taxonomy" id="392032"/>
    <lineage>
        <taxon>Eukaryota</taxon>
        <taxon>Metazoa</taxon>
        <taxon>Spiralia</taxon>
        <taxon>Gnathifera</taxon>
        <taxon>Rotifera</taxon>
        <taxon>Eurotatoria</taxon>
        <taxon>Bdelloidea</taxon>
        <taxon>Philodinida</taxon>
        <taxon>Philodinidae</taxon>
        <taxon>Rotaria</taxon>
    </lineage>
</organism>
<proteinExistence type="predicted"/>
<feature type="non-terminal residue" evidence="1">
    <location>
        <position position="1"/>
    </location>
</feature>
<evidence type="ECO:0000313" key="1">
    <source>
        <dbReference type="EMBL" id="CAF4970466.1"/>
    </source>
</evidence>
<evidence type="ECO:0000313" key="2">
    <source>
        <dbReference type="Proteomes" id="UP000663848"/>
    </source>
</evidence>
<reference evidence="1" key="1">
    <citation type="submission" date="2021-02" db="EMBL/GenBank/DDBJ databases">
        <authorList>
            <person name="Nowell W R."/>
        </authorList>
    </citation>
    <scope>NUCLEOTIDE SEQUENCE</scope>
</reference>
<protein>
    <recommendedName>
        <fullName evidence="3">Reverse transcriptase</fullName>
    </recommendedName>
</protein>
<dbReference type="PANTHER" id="PTHR19446">
    <property type="entry name" value="REVERSE TRANSCRIPTASES"/>
    <property type="match status" value="1"/>
</dbReference>
<name>A0A821YVH7_9BILA</name>
<comment type="caution">
    <text evidence="1">The sequence shown here is derived from an EMBL/GenBank/DDBJ whole genome shotgun (WGS) entry which is preliminary data.</text>
</comment>
<accession>A0A821YVH7</accession>
<gene>
    <name evidence="1" type="ORF">QYT958_LOCUS35163</name>
</gene>
<dbReference type="EMBL" id="CAJOBR010026221">
    <property type="protein sequence ID" value="CAF4970466.1"/>
    <property type="molecule type" value="Genomic_DNA"/>
</dbReference>